<evidence type="ECO:0000313" key="3">
    <source>
        <dbReference type="EMBL" id="KAG9701273.1"/>
    </source>
</evidence>
<comment type="caution">
    <text evidence="3">The sequence shown here is derived from an EMBL/GenBank/DDBJ whole genome shotgun (WGS) entry which is preliminary data.</text>
</comment>
<dbReference type="GO" id="GO:0016747">
    <property type="term" value="F:acyltransferase activity, transferring groups other than amino-acyl groups"/>
    <property type="evidence" value="ECO:0007669"/>
    <property type="project" value="TreeGrafter"/>
</dbReference>
<dbReference type="Pfam" id="PF22664">
    <property type="entry name" value="TRI-like_N"/>
    <property type="match status" value="1"/>
</dbReference>
<gene>
    <name evidence="3" type="ORF">KCU76_g145</name>
    <name evidence="4" type="ORF">KCV03_g8459</name>
</gene>
<reference evidence="3" key="1">
    <citation type="journal article" date="2021" name="J Fungi (Basel)">
        <title>Virulence traits and population genomics of the black yeast Aureobasidium melanogenum.</title>
        <authorList>
            <person name="Cernosa A."/>
            <person name="Sun X."/>
            <person name="Gostincar C."/>
            <person name="Fang C."/>
            <person name="Gunde-Cimerman N."/>
            <person name="Song Z."/>
        </authorList>
    </citation>
    <scope>NUCLEOTIDE SEQUENCE</scope>
    <source>
        <strain evidence="4">EXF-8016</strain>
        <strain evidence="3">EXF-9911</strain>
    </source>
</reference>
<dbReference type="EMBL" id="JAHFXF010000002">
    <property type="protein sequence ID" value="KAG9701273.1"/>
    <property type="molecule type" value="Genomic_DNA"/>
</dbReference>
<dbReference type="Proteomes" id="UP000767238">
    <property type="component" value="Unassembled WGS sequence"/>
</dbReference>
<dbReference type="InterPro" id="IPR023213">
    <property type="entry name" value="CAT-like_dom_sf"/>
</dbReference>
<evidence type="ECO:0000259" key="2">
    <source>
        <dbReference type="Pfam" id="PF22664"/>
    </source>
</evidence>
<keyword evidence="1" id="KW-0808">Transferase</keyword>
<evidence type="ECO:0000313" key="5">
    <source>
        <dbReference type="Proteomes" id="UP000779574"/>
    </source>
</evidence>
<feature type="non-terminal residue" evidence="3">
    <location>
        <position position="454"/>
    </location>
</feature>
<evidence type="ECO:0000256" key="1">
    <source>
        <dbReference type="ARBA" id="ARBA00022679"/>
    </source>
</evidence>
<dbReference type="EMBL" id="JAHFYH010000083">
    <property type="protein sequence ID" value="KAH0214418.1"/>
    <property type="molecule type" value="Genomic_DNA"/>
</dbReference>
<proteinExistence type="predicted"/>
<dbReference type="InterPro" id="IPR054710">
    <property type="entry name" value="Tri101-like_N"/>
</dbReference>
<name>A0A9P8EXH9_AURME</name>
<protein>
    <recommendedName>
        <fullName evidence="2">Trichothecene 3-O-acetyltransferase-like N-terminal domain-containing protein</fullName>
    </recommendedName>
</protein>
<dbReference type="InterPro" id="IPR050317">
    <property type="entry name" value="Plant_Fungal_Acyltransferase"/>
</dbReference>
<accession>A0A9P8EXH9</accession>
<feature type="domain" description="Trichothecene 3-O-acetyltransferase-like N-terminal" evidence="2">
    <location>
        <begin position="19"/>
        <end position="161"/>
    </location>
</feature>
<evidence type="ECO:0000313" key="4">
    <source>
        <dbReference type="EMBL" id="KAH0214418.1"/>
    </source>
</evidence>
<organism evidence="3 5">
    <name type="scientific">Aureobasidium melanogenum</name>
    <name type="common">Aureobasidium pullulans var. melanogenum</name>
    <dbReference type="NCBI Taxonomy" id="46634"/>
    <lineage>
        <taxon>Eukaryota</taxon>
        <taxon>Fungi</taxon>
        <taxon>Dikarya</taxon>
        <taxon>Ascomycota</taxon>
        <taxon>Pezizomycotina</taxon>
        <taxon>Dothideomycetes</taxon>
        <taxon>Dothideomycetidae</taxon>
        <taxon>Dothideales</taxon>
        <taxon>Saccotheciaceae</taxon>
        <taxon>Aureobasidium</taxon>
    </lineage>
</organism>
<reference evidence="3" key="2">
    <citation type="submission" date="2021-08" db="EMBL/GenBank/DDBJ databases">
        <authorList>
            <person name="Gostincar C."/>
            <person name="Sun X."/>
            <person name="Song Z."/>
            <person name="Gunde-Cimerman N."/>
        </authorList>
    </citation>
    <scope>NUCLEOTIDE SEQUENCE</scope>
    <source>
        <strain evidence="4">EXF-8016</strain>
        <strain evidence="3">EXF-9911</strain>
    </source>
</reference>
<dbReference type="PANTHER" id="PTHR31642">
    <property type="entry name" value="TRICHOTHECENE 3-O-ACETYLTRANSFERASE"/>
    <property type="match status" value="1"/>
</dbReference>
<dbReference type="Proteomes" id="UP000779574">
    <property type="component" value="Unassembled WGS sequence"/>
</dbReference>
<dbReference type="AlphaFoldDB" id="A0A9P8EXH9"/>
<dbReference type="OrthoDB" id="1862401at2759"/>
<dbReference type="PANTHER" id="PTHR31642:SF310">
    <property type="entry name" value="FATTY ALCOHOL:CAFFEOYL-COA ACYLTRANSFERASE"/>
    <property type="match status" value="1"/>
</dbReference>
<dbReference type="Gene3D" id="3.30.559.10">
    <property type="entry name" value="Chloramphenicol acetyltransferase-like domain"/>
    <property type="match status" value="2"/>
</dbReference>
<sequence length="454" mass="50582">MELSTLEQSCPRGYVRPLFCFSTTLENDIVCDLLSHGLAKTKEAVPMLSHQLVKDTDAQQGGLYKLAPSYNSGKFHVKDLRGGKFKPTYEELKKKHFPTSALPQDVLCPLPVFPREATGIPVFAAQATLIDGGLILSFCIMHLVADARTIFEILKIWAQNCRHLQDPVEAHSCQQLPVDLFEKEAFTRDIGCKAPLKDHNTSVLQHPDYKVYGSPPPPPPALLNSNFRTQIFRITSSSLKRLKKDVAAGLDSGPEISTHDAIFALIWCCVLAAQVDYHSSDTMSLNTICVDGRTRCSDPLPGAHIGCPMMYAIPRLGVRELLDPGNVAKAARSIRTAVNAIDGNAISLLVDFLSRVPSYDFVVPVTFDGLMDTSIMTSSWFKLPFYKIHWGKMFADGLCDRVRIVHEGFFNGSQVILPELPTDEMEVVIGLDMRHWTAFESNELWRKYTIQEEA</sequence>